<keyword evidence="5" id="KW-0862">Zinc</keyword>
<comment type="cofactor">
    <cofactor evidence="1">
        <name>Zn(2+)</name>
        <dbReference type="ChEBI" id="CHEBI:29105"/>
    </cofactor>
</comment>
<dbReference type="OrthoDB" id="2365600at2759"/>
<dbReference type="Pfam" id="PF07998">
    <property type="entry name" value="Peptidase_M54"/>
    <property type="match status" value="1"/>
</dbReference>
<evidence type="ECO:0000256" key="5">
    <source>
        <dbReference type="ARBA" id="ARBA00022833"/>
    </source>
</evidence>
<sequence length="454" mass="50025">MARKTAPRRCAHSGIQVMPSSHAALAGYKQPDEKTRREHASTRASDVAKVQAYVQSSTFPAPLVLPGDALEIEHPEVPQSVTKCMRWRNAVTPKRRMVYVVGPPDAADEVAHVRPSVRSGSDGSRPAKKQKIYNSRTESASLDPPKIDDIVAYLRAFYHGLPVKAWQRDDLGIVSWTGDVPKAPRKSSRLQQQCPPFIGLRHGTEATRIRSRRSPDGQFAAQLSLNDLLDVAIGILPADAYALIMLVHQDMYEDETDDFCCGRAYGGSRVSVVSMARYNPMLDEQQDVEREHAWPLSHCKAYVEQKCALEHGDLTNINDLPSASSTEHTASKGAVCAAMKASVEVPLSDSTASLQALWLSRVCKTASHELGHCFGIGHCVYYACVMQSTAHLSEDARQPPYLCPVDMAKILTATGATEQAWCRAMLAAVSTWRHHERMFAGFCAWLDVRSTEIS</sequence>
<organism evidence="8 9">
    <name type="scientific">Cryoendolithus antarcticus</name>
    <dbReference type="NCBI Taxonomy" id="1507870"/>
    <lineage>
        <taxon>Eukaryota</taxon>
        <taxon>Fungi</taxon>
        <taxon>Dikarya</taxon>
        <taxon>Ascomycota</taxon>
        <taxon>Pezizomycotina</taxon>
        <taxon>Dothideomycetes</taxon>
        <taxon>Dothideomycetidae</taxon>
        <taxon>Cladosporiales</taxon>
        <taxon>Cladosporiaceae</taxon>
        <taxon>Cryoendolithus</taxon>
    </lineage>
</organism>
<keyword evidence="2" id="KW-0645">Protease</keyword>
<gene>
    <name evidence="8" type="ORF">B0A48_00972</name>
</gene>
<keyword evidence="3" id="KW-0479">Metal-binding</keyword>
<proteinExistence type="predicted"/>
<dbReference type="EMBL" id="NAJO01000002">
    <property type="protein sequence ID" value="OQO14096.1"/>
    <property type="molecule type" value="Genomic_DNA"/>
</dbReference>
<evidence type="ECO:0000256" key="4">
    <source>
        <dbReference type="ARBA" id="ARBA00022801"/>
    </source>
</evidence>
<evidence type="ECO:0000313" key="9">
    <source>
        <dbReference type="Proteomes" id="UP000192596"/>
    </source>
</evidence>
<reference evidence="9" key="1">
    <citation type="submission" date="2017-03" db="EMBL/GenBank/DDBJ databases">
        <title>Genomes of endolithic fungi from Antarctica.</title>
        <authorList>
            <person name="Coleine C."/>
            <person name="Masonjones S."/>
            <person name="Stajich J.E."/>
        </authorList>
    </citation>
    <scope>NUCLEOTIDE SEQUENCE [LARGE SCALE GENOMIC DNA]</scope>
    <source>
        <strain evidence="9">CCFEE 5527</strain>
    </source>
</reference>
<dbReference type="InterPro" id="IPR012962">
    <property type="entry name" value="Pept_M54_archaemetzincn"/>
</dbReference>
<protein>
    <submittedName>
        <fullName evidence="8">Uncharacterized protein</fullName>
    </submittedName>
</protein>
<comment type="caution">
    <text evidence="8">The sequence shown here is derived from an EMBL/GenBank/DDBJ whole genome shotgun (WGS) entry which is preliminary data.</text>
</comment>
<dbReference type="PANTHER" id="PTHR15910">
    <property type="entry name" value="ARCHAEMETZINCIN"/>
    <property type="match status" value="1"/>
</dbReference>
<dbReference type="GO" id="GO:0046872">
    <property type="term" value="F:metal ion binding"/>
    <property type="evidence" value="ECO:0007669"/>
    <property type="project" value="UniProtKB-KW"/>
</dbReference>
<name>A0A1V8TRV7_9PEZI</name>
<dbReference type="InterPro" id="IPR024079">
    <property type="entry name" value="MetalloPept_cat_dom_sf"/>
</dbReference>
<evidence type="ECO:0000256" key="7">
    <source>
        <dbReference type="SAM" id="MobiDB-lite"/>
    </source>
</evidence>
<dbReference type="InParanoid" id="A0A1V8TRV7"/>
<dbReference type="SUPFAM" id="SSF55486">
    <property type="entry name" value="Metalloproteases ('zincins'), catalytic domain"/>
    <property type="match status" value="1"/>
</dbReference>
<evidence type="ECO:0000256" key="6">
    <source>
        <dbReference type="ARBA" id="ARBA00023049"/>
    </source>
</evidence>
<accession>A0A1V8TRV7</accession>
<dbReference type="Proteomes" id="UP000192596">
    <property type="component" value="Unassembled WGS sequence"/>
</dbReference>
<dbReference type="GO" id="GO:0006508">
    <property type="term" value="P:proteolysis"/>
    <property type="evidence" value="ECO:0007669"/>
    <property type="project" value="UniProtKB-KW"/>
</dbReference>
<dbReference type="GO" id="GO:0008237">
    <property type="term" value="F:metallopeptidase activity"/>
    <property type="evidence" value="ECO:0007669"/>
    <property type="project" value="UniProtKB-KW"/>
</dbReference>
<dbReference type="AlphaFoldDB" id="A0A1V8TRV7"/>
<evidence type="ECO:0000256" key="3">
    <source>
        <dbReference type="ARBA" id="ARBA00022723"/>
    </source>
</evidence>
<evidence type="ECO:0000313" key="8">
    <source>
        <dbReference type="EMBL" id="OQO14096.1"/>
    </source>
</evidence>
<evidence type="ECO:0000256" key="1">
    <source>
        <dbReference type="ARBA" id="ARBA00001947"/>
    </source>
</evidence>
<feature type="region of interest" description="Disordered" evidence="7">
    <location>
        <begin position="112"/>
        <end position="140"/>
    </location>
</feature>
<dbReference type="PANTHER" id="PTHR15910:SF1">
    <property type="entry name" value="ARCHAEMETZINCIN-2"/>
    <property type="match status" value="1"/>
</dbReference>
<evidence type="ECO:0000256" key="2">
    <source>
        <dbReference type="ARBA" id="ARBA00022670"/>
    </source>
</evidence>
<keyword evidence="4" id="KW-0378">Hydrolase</keyword>
<keyword evidence="9" id="KW-1185">Reference proteome</keyword>
<keyword evidence="6" id="KW-0482">Metalloprotease</keyword>
<dbReference type="CDD" id="cd11375">
    <property type="entry name" value="Peptidase_M54"/>
    <property type="match status" value="1"/>
</dbReference>
<dbReference type="Gene3D" id="3.40.390.10">
    <property type="entry name" value="Collagenase (Catalytic Domain)"/>
    <property type="match status" value="1"/>
</dbReference>